<organism evidence="2 3">
    <name type="scientific">Pedobacter agri</name>
    <dbReference type="NCBI Taxonomy" id="454586"/>
    <lineage>
        <taxon>Bacteria</taxon>
        <taxon>Pseudomonadati</taxon>
        <taxon>Bacteroidota</taxon>
        <taxon>Sphingobacteriia</taxon>
        <taxon>Sphingobacteriales</taxon>
        <taxon>Sphingobacteriaceae</taxon>
        <taxon>Pedobacter</taxon>
    </lineage>
</organism>
<sequence length="385" mass="44259">MKFKLCALLFLLSLKLIAQQKLPVINAQSRSARIYEEGNSVKGWGIDPKVALDTYTTSKISGKKTVKFKTDIDSISVKLKQGEKFDFIVLLDRKDSCRTRLQGREAKNYSTLKPEIPDSIPFNVNKFNTNLVNVVLNNIDTLSMNFDTGATEFSLLEKVLETKVKSKPKLYNSLNEIKLGHRSYYSKIYDTQNVGDQADGLMGWDLFDGYVIELNYDKNLMVIHSKLPKAVSLNRSFSKFKINYINDKPFIESKISQNGVINKNWFLFDLGYQRTVMLDRELLQNNNFPADKMEVIKKVMLHGTRNNEIPVITANLEKLELGPFLLKNLPAQLLGENKPMRGINIHILGNEILKRFNTFLDFQKDVIYLMPNQSFNLNYADQKKY</sequence>
<dbReference type="Proteomes" id="UP001142592">
    <property type="component" value="Unassembled WGS sequence"/>
</dbReference>
<evidence type="ECO:0000313" key="3">
    <source>
        <dbReference type="Proteomes" id="UP001142592"/>
    </source>
</evidence>
<dbReference type="Gene3D" id="2.40.70.10">
    <property type="entry name" value="Acid Proteases"/>
    <property type="match status" value="1"/>
</dbReference>
<feature type="signal peptide" evidence="1">
    <location>
        <begin position="1"/>
        <end position="18"/>
    </location>
</feature>
<keyword evidence="1" id="KW-0732">Signal</keyword>
<evidence type="ECO:0000256" key="1">
    <source>
        <dbReference type="SAM" id="SignalP"/>
    </source>
</evidence>
<comment type="caution">
    <text evidence="2">The sequence shown here is derived from an EMBL/GenBank/DDBJ whole genome shotgun (WGS) entry which is preliminary data.</text>
</comment>
<keyword evidence="3" id="KW-1185">Reference proteome</keyword>
<evidence type="ECO:0000313" key="2">
    <source>
        <dbReference type="EMBL" id="MCX3264852.1"/>
    </source>
</evidence>
<dbReference type="InterPro" id="IPR021109">
    <property type="entry name" value="Peptidase_aspartic_dom_sf"/>
</dbReference>
<evidence type="ECO:0008006" key="4">
    <source>
        <dbReference type="Google" id="ProtNLM"/>
    </source>
</evidence>
<dbReference type="RefSeq" id="WP_010602799.1">
    <property type="nucleotide sequence ID" value="NZ_JAPJUH010000002.1"/>
</dbReference>
<reference evidence="2" key="1">
    <citation type="submission" date="2022-11" db="EMBL/GenBank/DDBJ databases">
        <authorList>
            <person name="Graham C."/>
            <person name="Newman J.D."/>
        </authorList>
    </citation>
    <scope>NUCLEOTIDE SEQUENCE</scope>
    <source>
        <strain evidence="2">DSM 19486</strain>
    </source>
</reference>
<proteinExistence type="predicted"/>
<accession>A0A9X3I8I2</accession>
<dbReference type="AlphaFoldDB" id="A0A9X3I8I2"/>
<protein>
    <recommendedName>
        <fullName evidence="4">Aspartyl protease</fullName>
    </recommendedName>
</protein>
<name>A0A9X3I8I2_9SPHI</name>
<gene>
    <name evidence="2" type="ORF">OQZ29_08860</name>
</gene>
<feature type="chain" id="PRO_5040990946" description="Aspartyl protease" evidence="1">
    <location>
        <begin position="19"/>
        <end position="385"/>
    </location>
</feature>
<dbReference type="EMBL" id="JAPJUH010000002">
    <property type="protein sequence ID" value="MCX3264852.1"/>
    <property type="molecule type" value="Genomic_DNA"/>
</dbReference>